<organism evidence="2 3">
    <name type="scientific">Coniophora puteana (strain RWD-64-598)</name>
    <name type="common">Brown rot fungus</name>
    <dbReference type="NCBI Taxonomy" id="741705"/>
    <lineage>
        <taxon>Eukaryota</taxon>
        <taxon>Fungi</taxon>
        <taxon>Dikarya</taxon>
        <taxon>Basidiomycota</taxon>
        <taxon>Agaricomycotina</taxon>
        <taxon>Agaricomycetes</taxon>
        <taxon>Agaricomycetidae</taxon>
        <taxon>Boletales</taxon>
        <taxon>Coniophorineae</taxon>
        <taxon>Coniophoraceae</taxon>
        <taxon>Coniophora</taxon>
    </lineage>
</organism>
<feature type="compositionally biased region" description="Gly residues" evidence="1">
    <location>
        <begin position="105"/>
        <end position="127"/>
    </location>
</feature>
<feature type="region of interest" description="Disordered" evidence="1">
    <location>
        <begin position="291"/>
        <end position="313"/>
    </location>
</feature>
<comment type="caution">
    <text evidence="2">The sequence shown here is derived from an EMBL/GenBank/DDBJ whole genome shotgun (WGS) entry which is preliminary data.</text>
</comment>
<protein>
    <submittedName>
        <fullName evidence="2">Uncharacterized protein</fullName>
    </submittedName>
</protein>
<dbReference type="KEGG" id="cput:CONPUDRAFT_159706"/>
<sequence>MAAPASAATNMNNQIQGASYMTNLPRPPTLGISDELWAAWPDEMKARCYNDLGIYPFPVITNETTQNVVALSNQDIVNQLTHMSEHFEVRVSALEAGRVVPASGGAEGVGPQRGSGGQGAQGEQGARGGRRGRGRGRGRGRRRGQGALATLDHMELRVGQYDKDAEDICGKPKAMKEPATRVARKDLIDFIAPAFWLVCGVLFGERWPDPAVSRINPKTDAAYVTPYFEMGVDDPRNSVVLKAIAQSVWDDFSDADNIPVSLKNRKVKWDKLSIETLAKVSFRGFRHEWSKQNNPDVASRDAASAQRTRHYSRRVEKADNRMKMAAEYARQNDDADPSEAIHQEYMSDEVSGPEEGSDETPEAWKVRLAQQIGMPTSGDVFDQTSFFEVLACEWRSYEGNVLFQRLSDMYRDSLSPKDKQKIEKVRVRTARVSTRIPERAPWDFLICLAWVIFKLEDARVAELYGLKLWFEWGNPVGMKITSELTVEGAAGTGEQGAGQGSGGVGNGGELTGDGTSTGSETPGGNGAGGGDASGGEVGGGNAENGQGEGTAGTSAMQSGPSM</sequence>
<name>A0A5M3M796_CONPW</name>
<reference evidence="3" key="1">
    <citation type="journal article" date="2012" name="Science">
        <title>The Paleozoic origin of enzymatic lignin decomposition reconstructed from 31 fungal genomes.</title>
        <authorList>
            <person name="Floudas D."/>
            <person name="Binder M."/>
            <person name="Riley R."/>
            <person name="Barry K."/>
            <person name="Blanchette R.A."/>
            <person name="Henrissat B."/>
            <person name="Martinez A.T."/>
            <person name="Otillar R."/>
            <person name="Spatafora J.W."/>
            <person name="Yadav J.S."/>
            <person name="Aerts A."/>
            <person name="Benoit I."/>
            <person name="Boyd A."/>
            <person name="Carlson A."/>
            <person name="Copeland A."/>
            <person name="Coutinho P.M."/>
            <person name="de Vries R.P."/>
            <person name="Ferreira P."/>
            <person name="Findley K."/>
            <person name="Foster B."/>
            <person name="Gaskell J."/>
            <person name="Glotzer D."/>
            <person name="Gorecki P."/>
            <person name="Heitman J."/>
            <person name="Hesse C."/>
            <person name="Hori C."/>
            <person name="Igarashi K."/>
            <person name="Jurgens J.A."/>
            <person name="Kallen N."/>
            <person name="Kersten P."/>
            <person name="Kohler A."/>
            <person name="Kuees U."/>
            <person name="Kumar T.K.A."/>
            <person name="Kuo A."/>
            <person name="LaButti K."/>
            <person name="Larrondo L.F."/>
            <person name="Lindquist E."/>
            <person name="Ling A."/>
            <person name="Lombard V."/>
            <person name="Lucas S."/>
            <person name="Lundell T."/>
            <person name="Martin R."/>
            <person name="McLaughlin D.J."/>
            <person name="Morgenstern I."/>
            <person name="Morin E."/>
            <person name="Murat C."/>
            <person name="Nagy L.G."/>
            <person name="Nolan M."/>
            <person name="Ohm R.A."/>
            <person name="Patyshakuliyeva A."/>
            <person name="Rokas A."/>
            <person name="Ruiz-Duenas F.J."/>
            <person name="Sabat G."/>
            <person name="Salamov A."/>
            <person name="Samejima M."/>
            <person name="Schmutz J."/>
            <person name="Slot J.C."/>
            <person name="St John F."/>
            <person name="Stenlid J."/>
            <person name="Sun H."/>
            <person name="Sun S."/>
            <person name="Syed K."/>
            <person name="Tsang A."/>
            <person name="Wiebenga A."/>
            <person name="Young D."/>
            <person name="Pisabarro A."/>
            <person name="Eastwood D.C."/>
            <person name="Martin F."/>
            <person name="Cullen D."/>
            <person name="Grigoriev I.V."/>
            <person name="Hibbett D.S."/>
        </authorList>
    </citation>
    <scope>NUCLEOTIDE SEQUENCE [LARGE SCALE GENOMIC DNA]</scope>
    <source>
        <strain evidence="3">RWD-64-598 SS2</strain>
    </source>
</reference>
<feature type="region of interest" description="Disordered" evidence="1">
    <location>
        <begin position="490"/>
        <end position="562"/>
    </location>
</feature>
<evidence type="ECO:0000313" key="3">
    <source>
        <dbReference type="Proteomes" id="UP000053558"/>
    </source>
</evidence>
<accession>A0A5M3M796</accession>
<dbReference type="GeneID" id="19204162"/>
<dbReference type="Proteomes" id="UP000053558">
    <property type="component" value="Unassembled WGS sequence"/>
</dbReference>
<dbReference type="AlphaFoldDB" id="A0A5M3M796"/>
<keyword evidence="3" id="KW-1185">Reference proteome</keyword>
<feature type="compositionally biased region" description="Basic residues" evidence="1">
    <location>
        <begin position="128"/>
        <end position="144"/>
    </location>
</feature>
<proteinExistence type="predicted"/>
<dbReference type="RefSeq" id="XP_007774992.1">
    <property type="nucleotide sequence ID" value="XM_007776802.1"/>
</dbReference>
<feature type="compositionally biased region" description="Gly residues" evidence="1">
    <location>
        <begin position="490"/>
        <end position="511"/>
    </location>
</feature>
<evidence type="ECO:0000256" key="1">
    <source>
        <dbReference type="SAM" id="MobiDB-lite"/>
    </source>
</evidence>
<gene>
    <name evidence="2" type="ORF">CONPUDRAFT_159706</name>
</gene>
<dbReference type="EMBL" id="JH711590">
    <property type="protein sequence ID" value="EIW74937.1"/>
    <property type="molecule type" value="Genomic_DNA"/>
</dbReference>
<dbReference type="OrthoDB" id="3269314at2759"/>
<evidence type="ECO:0000313" key="2">
    <source>
        <dbReference type="EMBL" id="EIW74937.1"/>
    </source>
</evidence>
<feature type="compositionally biased region" description="Gly residues" evidence="1">
    <location>
        <begin position="521"/>
        <end position="550"/>
    </location>
</feature>
<feature type="region of interest" description="Disordered" evidence="1">
    <location>
        <begin position="102"/>
        <end position="146"/>
    </location>
</feature>